<evidence type="ECO:0000313" key="2">
    <source>
        <dbReference type="EMBL" id="QJD98570.1"/>
    </source>
</evidence>
<feature type="compositionally biased region" description="Basic and acidic residues" evidence="1">
    <location>
        <begin position="1"/>
        <end position="13"/>
    </location>
</feature>
<proteinExistence type="predicted"/>
<dbReference type="RefSeq" id="WP_169611306.1">
    <property type="nucleotide sequence ID" value="NZ_CP051683.1"/>
</dbReference>
<dbReference type="Proteomes" id="UP000503278">
    <property type="component" value="Plasmid unnamed1"/>
</dbReference>
<sequence>MAKKTFNLEDKNKNLHGAAALFAPSSQEGKQQKEETREPEYNEDEEITGYQLRLQKGWLKQLKIMSANTDTSVKDLILNAVAEKYKL</sequence>
<feature type="compositionally biased region" description="Basic and acidic residues" evidence="1">
    <location>
        <begin position="30"/>
        <end position="40"/>
    </location>
</feature>
<geneLocation type="plasmid" evidence="2 3">
    <name>unnamed1</name>
</geneLocation>
<keyword evidence="3" id="KW-1185">Reference proteome</keyword>
<organism evidence="2 3">
    <name type="scientific">Mucilaginibacter robiniae</name>
    <dbReference type="NCBI Taxonomy" id="2728022"/>
    <lineage>
        <taxon>Bacteria</taxon>
        <taxon>Pseudomonadati</taxon>
        <taxon>Bacteroidota</taxon>
        <taxon>Sphingobacteriia</taxon>
        <taxon>Sphingobacteriales</taxon>
        <taxon>Sphingobacteriaceae</taxon>
        <taxon>Mucilaginibacter</taxon>
    </lineage>
</organism>
<gene>
    <name evidence="2" type="ORF">HH214_21685</name>
</gene>
<dbReference type="KEGG" id="mrob:HH214_21685"/>
<reference evidence="2 3" key="1">
    <citation type="submission" date="2020-04" db="EMBL/GenBank/DDBJ databases">
        <title>Genome sequencing of novel species.</title>
        <authorList>
            <person name="Heo J."/>
            <person name="Kim S.-J."/>
            <person name="Kim J.-S."/>
            <person name="Hong S.-B."/>
            <person name="Kwon S.-W."/>
        </authorList>
    </citation>
    <scope>NUCLEOTIDE SEQUENCE [LARGE SCALE GENOMIC DNA]</scope>
    <source>
        <strain evidence="2 3">F39-2</strain>
        <plasmid evidence="2 3">unnamed1</plasmid>
    </source>
</reference>
<feature type="region of interest" description="Disordered" evidence="1">
    <location>
        <begin position="1"/>
        <end position="45"/>
    </location>
</feature>
<evidence type="ECO:0000313" key="3">
    <source>
        <dbReference type="Proteomes" id="UP000503278"/>
    </source>
</evidence>
<protein>
    <submittedName>
        <fullName evidence="2">Uncharacterized protein</fullName>
    </submittedName>
</protein>
<name>A0A7L5E5I3_9SPHI</name>
<dbReference type="EMBL" id="CP051683">
    <property type="protein sequence ID" value="QJD98570.1"/>
    <property type="molecule type" value="Genomic_DNA"/>
</dbReference>
<evidence type="ECO:0000256" key="1">
    <source>
        <dbReference type="SAM" id="MobiDB-lite"/>
    </source>
</evidence>
<accession>A0A7L5E5I3</accession>
<keyword evidence="2" id="KW-0614">Plasmid</keyword>
<dbReference type="AlphaFoldDB" id="A0A7L5E5I3"/>